<keyword evidence="6 11" id="KW-0547">Nucleotide-binding</keyword>
<dbReference type="CDD" id="cd00464">
    <property type="entry name" value="SK"/>
    <property type="match status" value="1"/>
</dbReference>
<evidence type="ECO:0000256" key="2">
    <source>
        <dbReference type="ARBA" id="ARBA00004871"/>
    </source>
</evidence>
<evidence type="ECO:0000256" key="5">
    <source>
        <dbReference type="ARBA" id="ARBA00022679"/>
    </source>
</evidence>
<dbReference type="GO" id="GO:0005737">
    <property type="term" value="C:cytoplasm"/>
    <property type="evidence" value="ECO:0007669"/>
    <property type="project" value="UniProtKB-SubCell"/>
</dbReference>
<dbReference type="SUPFAM" id="SSF51735">
    <property type="entry name" value="NAD(P)-binding Rossmann-fold domains"/>
    <property type="match status" value="1"/>
</dbReference>
<dbReference type="PRINTS" id="PR01100">
    <property type="entry name" value="SHIKIMTKNASE"/>
</dbReference>
<dbReference type="GO" id="GO:0005524">
    <property type="term" value="F:ATP binding"/>
    <property type="evidence" value="ECO:0007669"/>
    <property type="project" value="UniProtKB-UniRule"/>
</dbReference>
<comment type="similarity">
    <text evidence="11">Belongs to the shikimate kinase family.</text>
</comment>
<evidence type="ECO:0000256" key="4">
    <source>
        <dbReference type="ARBA" id="ARBA00022605"/>
    </source>
</evidence>
<dbReference type="PANTHER" id="PTHR21089">
    <property type="entry name" value="SHIKIMATE DEHYDROGENASE"/>
    <property type="match status" value="1"/>
</dbReference>
<dbReference type="AlphaFoldDB" id="A0A9D2FIK5"/>
<name>A0A9D2FIK5_9FIRM</name>
<dbReference type="SUPFAM" id="SSF53223">
    <property type="entry name" value="Aminoacid dehydrogenase-like, N-terminal domain"/>
    <property type="match status" value="1"/>
</dbReference>
<keyword evidence="5 11" id="KW-0808">Transferase</keyword>
<dbReference type="EMBL" id="DXBF01000034">
    <property type="protein sequence ID" value="HIZ61909.1"/>
    <property type="molecule type" value="Genomic_DNA"/>
</dbReference>
<dbReference type="EC" id="2.7.1.71" evidence="3 11"/>
<evidence type="ECO:0000256" key="7">
    <source>
        <dbReference type="ARBA" id="ARBA00022777"/>
    </source>
</evidence>
<dbReference type="InterPro" id="IPR031322">
    <property type="entry name" value="Shikimate/glucono_kinase"/>
</dbReference>
<dbReference type="SUPFAM" id="SSF52540">
    <property type="entry name" value="P-loop containing nucleoside triphosphate hydrolases"/>
    <property type="match status" value="1"/>
</dbReference>
<evidence type="ECO:0000256" key="9">
    <source>
        <dbReference type="ARBA" id="ARBA00023141"/>
    </source>
</evidence>
<dbReference type="GO" id="GO:0009073">
    <property type="term" value="P:aromatic amino acid family biosynthetic process"/>
    <property type="evidence" value="ECO:0007669"/>
    <property type="project" value="UniProtKB-KW"/>
</dbReference>
<dbReference type="PANTHER" id="PTHR21089:SF1">
    <property type="entry name" value="BIFUNCTIONAL 3-DEHYDROQUINATE DEHYDRATASE_SHIKIMATE DEHYDROGENASE, CHLOROPLASTIC"/>
    <property type="match status" value="1"/>
</dbReference>
<keyword evidence="8 11" id="KW-0067">ATP-binding</keyword>
<protein>
    <recommendedName>
        <fullName evidence="3 11">Shikimate kinase</fullName>
        <shortName evidence="11">SK</shortName>
        <ecNumber evidence="3 11">2.7.1.71</ecNumber>
    </recommendedName>
</protein>
<comment type="caution">
    <text evidence="11">Lacks conserved residue(s) required for the propagation of feature annotation.</text>
</comment>
<comment type="cofactor">
    <cofactor evidence="11">
        <name>Mg(2+)</name>
        <dbReference type="ChEBI" id="CHEBI:18420"/>
    </cofactor>
    <text evidence="11">Binds 1 Mg(2+) ion per subunit.</text>
</comment>
<keyword evidence="11" id="KW-0963">Cytoplasm</keyword>
<evidence type="ECO:0000256" key="11">
    <source>
        <dbReference type="HAMAP-Rule" id="MF_00109"/>
    </source>
</evidence>
<dbReference type="Pfam" id="PF01202">
    <property type="entry name" value="SKI"/>
    <property type="match status" value="1"/>
</dbReference>
<dbReference type="Gene3D" id="3.40.50.720">
    <property type="entry name" value="NAD(P)-binding Rossmann-like Domain"/>
    <property type="match status" value="1"/>
</dbReference>
<dbReference type="Proteomes" id="UP000824105">
    <property type="component" value="Unassembled WGS sequence"/>
</dbReference>
<comment type="subcellular location">
    <subcellularLocation>
        <location evidence="11">Cytoplasm</location>
    </subcellularLocation>
</comment>
<accession>A0A9D2FIK5</accession>
<dbReference type="GO" id="GO:0008652">
    <property type="term" value="P:amino acid biosynthetic process"/>
    <property type="evidence" value="ECO:0007669"/>
    <property type="project" value="UniProtKB-KW"/>
</dbReference>
<evidence type="ECO:0000256" key="1">
    <source>
        <dbReference type="ARBA" id="ARBA00004842"/>
    </source>
</evidence>
<evidence type="ECO:0000313" key="14">
    <source>
        <dbReference type="Proteomes" id="UP000824105"/>
    </source>
</evidence>
<dbReference type="PROSITE" id="PS01128">
    <property type="entry name" value="SHIKIMATE_KINASE"/>
    <property type="match status" value="1"/>
</dbReference>
<dbReference type="GO" id="GO:0000287">
    <property type="term" value="F:magnesium ion binding"/>
    <property type="evidence" value="ECO:0007669"/>
    <property type="project" value="UniProtKB-UniRule"/>
</dbReference>
<keyword evidence="7 11" id="KW-0418">Kinase</keyword>
<keyword evidence="11" id="KW-0479">Metal-binding</keyword>
<dbReference type="CDD" id="cd01065">
    <property type="entry name" value="NAD_bind_Shikimate_DH"/>
    <property type="match status" value="1"/>
</dbReference>
<reference evidence="13" key="1">
    <citation type="journal article" date="2021" name="PeerJ">
        <title>Extensive microbial diversity within the chicken gut microbiome revealed by metagenomics and culture.</title>
        <authorList>
            <person name="Gilroy R."/>
            <person name="Ravi A."/>
            <person name="Getino M."/>
            <person name="Pursley I."/>
            <person name="Horton D.L."/>
            <person name="Alikhan N.F."/>
            <person name="Baker D."/>
            <person name="Gharbi K."/>
            <person name="Hall N."/>
            <person name="Watson M."/>
            <person name="Adriaenssens E.M."/>
            <person name="Foster-Nyarko E."/>
            <person name="Jarju S."/>
            <person name="Secka A."/>
            <person name="Antonio M."/>
            <person name="Oren A."/>
            <person name="Chaudhuri R.R."/>
            <person name="La Ragione R."/>
            <person name="Hildebrand F."/>
            <person name="Pallen M.J."/>
        </authorList>
    </citation>
    <scope>NUCLEOTIDE SEQUENCE</scope>
    <source>
        <strain evidence="13">CHK188-11489</strain>
    </source>
</reference>
<comment type="pathway">
    <text evidence="2">Metabolic intermediate biosynthesis; chorismate biosynthesis; chorismate from D-erythrose 4-phosphate and phosphoenolpyruvate: step 4/7.</text>
</comment>
<dbReference type="InterPro" id="IPR046346">
    <property type="entry name" value="Aminoacid_DH-like_N_sf"/>
</dbReference>
<feature type="binding site" evidence="11">
    <location>
        <position position="368"/>
    </location>
    <ligand>
        <name>ATP</name>
        <dbReference type="ChEBI" id="CHEBI:30616"/>
    </ligand>
</feature>
<keyword evidence="11" id="KW-0460">Magnesium</keyword>
<dbReference type="GO" id="GO:0004765">
    <property type="term" value="F:shikimate kinase activity"/>
    <property type="evidence" value="ECO:0007669"/>
    <property type="project" value="UniProtKB-UniRule"/>
</dbReference>
<dbReference type="InterPro" id="IPR022893">
    <property type="entry name" value="Shikimate_DH_fam"/>
</dbReference>
<comment type="subunit">
    <text evidence="11">Monomer.</text>
</comment>
<keyword evidence="9 11" id="KW-0057">Aromatic amino acid biosynthesis</keyword>
<comment type="caution">
    <text evidence="13">The sequence shown here is derived from an EMBL/GenBank/DDBJ whole genome shotgun (WGS) entry which is preliminary data.</text>
</comment>
<dbReference type="HAMAP" id="MF_00109">
    <property type="entry name" value="Shikimate_kinase"/>
    <property type="match status" value="1"/>
</dbReference>
<evidence type="ECO:0000256" key="10">
    <source>
        <dbReference type="ARBA" id="ARBA00048567"/>
    </source>
</evidence>
<dbReference type="Pfam" id="PF08501">
    <property type="entry name" value="Shikimate_dh_N"/>
    <property type="match status" value="1"/>
</dbReference>
<feature type="binding site" evidence="11">
    <location>
        <begin position="267"/>
        <end position="272"/>
    </location>
    <ligand>
        <name>ATP</name>
        <dbReference type="ChEBI" id="CHEBI:30616"/>
    </ligand>
</feature>
<feature type="domain" description="Shikimate dehydrogenase substrate binding N-terminal" evidence="12">
    <location>
        <begin position="8"/>
        <end position="83"/>
    </location>
</feature>
<evidence type="ECO:0000259" key="12">
    <source>
        <dbReference type="Pfam" id="PF08501"/>
    </source>
</evidence>
<keyword evidence="4 11" id="KW-0028">Amino-acid biosynthesis</keyword>
<comment type="catalytic activity">
    <reaction evidence="10 11">
        <text>shikimate + ATP = 3-phosphoshikimate + ADP + H(+)</text>
        <dbReference type="Rhea" id="RHEA:13121"/>
        <dbReference type="ChEBI" id="CHEBI:15378"/>
        <dbReference type="ChEBI" id="CHEBI:30616"/>
        <dbReference type="ChEBI" id="CHEBI:36208"/>
        <dbReference type="ChEBI" id="CHEBI:145989"/>
        <dbReference type="ChEBI" id="CHEBI:456216"/>
        <dbReference type="EC" id="2.7.1.71"/>
    </reaction>
</comment>
<sequence length="419" mass="45193">MEQTLYGLIGGKLSHSYSKIIHEQLAGYPYELLPLPTEAEARAFMEKREFAAINVTIPYKQFVIPYCDEIDPKAKSIGAVNTIVNRGGRLYGYNTDYAGFAYLARAHGVDFSGKTVLILGTGGTHSTVEAVCRDGGARTVLAASRTGRGGALTYSEAMHRRDVQIIVNTTPCGMFPNVGKCMLDPTAFPLLEAVLDVVYNPFRTELVLRAAERGVTAAGGFEMLVAQAVYAAQYFTGRTFDAGQAVPEVSRRLQRELANVSLIGMPGCGKSSIGAALSKRLGKAFVDLDEEIERRTGCNIPDIFAREGEEAFRRYEAETLAEVSKRTGQVIACGGGVIKTAANVHALRQNGTVLWVQRALDKLATGGRPLSRGGAALKQLQTERTPLYRAAADAVLDNSASLDRVVQEAVQLVDAQPLL</sequence>
<dbReference type="InterPro" id="IPR000623">
    <property type="entry name" value="Shikimate_kinase/TSH1"/>
</dbReference>
<dbReference type="InterPro" id="IPR013708">
    <property type="entry name" value="Shikimate_DH-bd_N"/>
</dbReference>
<feature type="binding site" evidence="11">
    <location>
        <position position="271"/>
    </location>
    <ligand>
        <name>Mg(2+)</name>
        <dbReference type="ChEBI" id="CHEBI:18420"/>
    </ligand>
</feature>
<evidence type="ECO:0000256" key="6">
    <source>
        <dbReference type="ARBA" id="ARBA00022741"/>
    </source>
</evidence>
<feature type="binding site" evidence="11">
    <location>
        <position position="335"/>
    </location>
    <ligand>
        <name>substrate</name>
    </ligand>
</feature>
<gene>
    <name evidence="11" type="primary">aroK</name>
    <name evidence="13" type="ORF">H9724_03965</name>
</gene>
<feature type="binding site" evidence="11">
    <location>
        <position position="289"/>
    </location>
    <ligand>
        <name>substrate</name>
    </ligand>
</feature>
<evidence type="ECO:0000256" key="3">
    <source>
        <dbReference type="ARBA" id="ARBA00012154"/>
    </source>
</evidence>
<dbReference type="InterPro" id="IPR036291">
    <property type="entry name" value="NAD(P)-bd_dom_sf"/>
</dbReference>
<feature type="binding site" evidence="11">
    <location>
        <position position="313"/>
    </location>
    <ligand>
        <name>substrate</name>
    </ligand>
</feature>
<comment type="pathway">
    <text evidence="1 11">Metabolic intermediate biosynthesis; chorismate biosynthesis; chorismate from D-erythrose 4-phosphate and phosphoenolpyruvate: step 5/7.</text>
</comment>
<feature type="binding site" evidence="11">
    <location>
        <position position="384"/>
    </location>
    <ligand>
        <name>substrate</name>
    </ligand>
</feature>
<comment type="function">
    <text evidence="11">Catalyzes the specific phosphorylation of the 3-hydroxyl group of shikimic acid using ATP as a cosubstrate.</text>
</comment>
<organism evidence="13 14">
    <name type="scientific">Candidatus Gemmiger avistercoris</name>
    <dbReference type="NCBI Taxonomy" id="2838606"/>
    <lineage>
        <taxon>Bacteria</taxon>
        <taxon>Bacillati</taxon>
        <taxon>Bacillota</taxon>
        <taxon>Clostridia</taxon>
        <taxon>Eubacteriales</taxon>
        <taxon>Gemmiger</taxon>
    </lineage>
</organism>
<dbReference type="GO" id="GO:0004764">
    <property type="term" value="F:shikimate 3-dehydrogenase (NADP+) activity"/>
    <property type="evidence" value="ECO:0007669"/>
    <property type="project" value="InterPro"/>
</dbReference>
<dbReference type="GO" id="GO:0019632">
    <property type="term" value="P:shikimate metabolic process"/>
    <property type="evidence" value="ECO:0007669"/>
    <property type="project" value="TreeGrafter"/>
</dbReference>
<evidence type="ECO:0000256" key="8">
    <source>
        <dbReference type="ARBA" id="ARBA00022840"/>
    </source>
</evidence>
<reference evidence="13" key="2">
    <citation type="submission" date="2021-04" db="EMBL/GenBank/DDBJ databases">
        <authorList>
            <person name="Gilroy R."/>
        </authorList>
    </citation>
    <scope>NUCLEOTIDE SEQUENCE</scope>
    <source>
        <strain evidence="13">CHK188-11489</strain>
    </source>
</reference>
<dbReference type="GO" id="GO:0009423">
    <property type="term" value="P:chorismate biosynthetic process"/>
    <property type="evidence" value="ECO:0007669"/>
    <property type="project" value="UniProtKB-UniRule"/>
</dbReference>
<dbReference type="InterPro" id="IPR023000">
    <property type="entry name" value="Shikimate_kinase_CS"/>
</dbReference>
<dbReference type="Gene3D" id="3.40.50.300">
    <property type="entry name" value="P-loop containing nucleotide triphosphate hydrolases"/>
    <property type="match status" value="1"/>
</dbReference>
<dbReference type="InterPro" id="IPR027417">
    <property type="entry name" value="P-loop_NTPase"/>
</dbReference>
<proteinExistence type="inferred from homology"/>
<dbReference type="Gene3D" id="3.40.50.10860">
    <property type="entry name" value="Leucine Dehydrogenase, chain A, domain 1"/>
    <property type="match status" value="1"/>
</dbReference>
<evidence type="ECO:0000313" key="13">
    <source>
        <dbReference type="EMBL" id="HIZ61909.1"/>
    </source>
</evidence>